<dbReference type="Pfam" id="PF00120">
    <property type="entry name" value="Gln-synt_C"/>
    <property type="match status" value="1"/>
</dbReference>
<dbReference type="SUPFAM" id="SSF54368">
    <property type="entry name" value="Glutamine synthetase, N-terminal domain"/>
    <property type="match status" value="1"/>
</dbReference>
<name>A0A178N080_9PROT</name>
<dbReference type="RefSeq" id="WP_068496502.1">
    <property type="nucleotide sequence ID" value="NZ_LWQU01000011.1"/>
</dbReference>
<dbReference type="FunFam" id="3.30.590.10:FF:000005">
    <property type="entry name" value="Probable glutamine synthetase"/>
    <property type="match status" value="1"/>
</dbReference>
<evidence type="ECO:0000313" key="12">
    <source>
        <dbReference type="EMBL" id="OAN67050.1"/>
    </source>
</evidence>
<dbReference type="Gene3D" id="3.30.590.10">
    <property type="entry name" value="Glutamine synthetase/guanido kinase, catalytic domain"/>
    <property type="match status" value="1"/>
</dbReference>
<keyword evidence="13" id="KW-1185">Reference proteome</keyword>
<dbReference type="InterPro" id="IPR036651">
    <property type="entry name" value="Gln_synt_N_sf"/>
</dbReference>
<organism evidence="12 13">
    <name type="scientific">Magnetospirillum moscoviense</name>
    <dbReference type="NCBI Taxonomy" id="1437059"/>
    <lineage>
        <taxon>Bacteria</taxon>
        <taxon>Pseudomonadati</taxon>
        <taxon>Pseudomonadota</taxon>
        <taxon>Alphaproteobacteria</taxon>
        <taxon>Rhodospirillales</taxon>
        <taxon>Rhodospirillaceae</taxon>
        <taxon>Magnetospirillum</taxon>
    </lineage>
</organism>
<evidence type="ECO:0000256" key="9">
    <source>
        <dbReference type="RuleBase" id="RU000384"/>
    </source>
</evidence>
<feature type="domain" description="GS beta-grasp" evidence="10">
    <location>
        <begin position="11"/>
        <end position="105"/>
    </location>
</feature>
<dbReference type="InterPro" id="IPR008146">
    <property type="entry name" value="Gln_synth_cat_dom"/>
</dbReference>
<evidence type="ECO:0000259" key="11">
    <source>
        <dbReference type="PROSITE" id="PS51987"/>
    </source>
</evidence>
<evidence type="ECO:0000256" key="1">
    <source>
        <dbReference type="ARBA" id="ARBA00001946"/>
    </source>
</evidence>
<evidence type="ECO:0000256" key="8">
    <source>
        <dbReference type="PROSITE-ProRule" id="PRU01330"/>
    </source>
</evidence>
<comment type="cofactor">
    <cofactor evidence="1">
        <name>Mg(2+)</name>
        <dbReference type="ChEBI" id="CHEBI:18420"/>
    </cofactor>
</comment>
<feature type="domain" description="GS catalytic" evidence="11">
    <location>
        <begin position="112"/>
        <end position="446"/>
    </location>
</feature>
<dbReference type="EMBL" id="LWQU01000011">
    <property type="protein sequence ID" value="OAN67050.1"/>
    <property type="molecule type" value="Genomic_DNA"/>
</dbReference>
<dbReference type="PANTHER" id="PTHR43785">
    <property type="entry name" value="GAMMA-GLUTAMYLPUTRESCINE SYNTHETASE"/>
    <property type="match status" value="1"/>
</dbReference>
<dbReference type="InterPro" id="IPR008147">
    <property type="entry name" value="Gln_synt_N"/>
</dbReference>
<dbReference type="PANTHER" id="PTHR43785:SF3">
    <property type="entry name" value="GS CATALYTIC DOMAIN-CONTAINING PROTEIN"/>
    <property type="match status" value="1"/>
</dbReference>
<dbReference type="InterPro" id="IPR014746">
    <property type="entry name" value="Gln_synth/guanido_kin_cat_dom"/>
</dbReference>
<dbReference type="SMART" id="SM01230">
    <property type="entry name" value="Gln-synt_C"/>
    <property type="match status" value="1"/>
</dbReference>
<dbReference type="GO" id="GO:0006598">
    <property type="term" value="P:polyamine catabolic process"/>
    <property type="evidence" value="ECO:0007669"/>
    <property type="project" value="TreeGrafter"/>
</dbReference>
<dbReference type="GO" id="GO:0006542">
    <property type="term" value="P:glutamine biosynthetic process"/>
    <property type="evidence" value="ECO:0007669"/>
    <property type="project" value="InterPro"/>
</dbReference>
<keyword evidence="4" id="KW-0436">Ligase</keyword>
<evidence type="ECO:0000256" key="7">
    <source>
        <dbReference type="ARBA" id="ARBA00023231"/>
    </source>
</evidence>
<evidence type="ECO:0000256" key="6">
    <source>
        <dbReference type="ARBA" id="ARBA00022840"/>
    </source>
</evidence>
<evidence type="ECO:0000313" key="13">
    <source>
        <dbReference type="Proteomes" id="UP000078543"/>
    </source>
</evidence>
<comment type="function">
    <text evidence="2">Catalyzes the ATP-dependent biosynthesis of glutamine from glutamate and ammonia.</text>
</comment>
<comment type="similarity">
    <text evidence="3 8 9">Belongs to the glutamine synthetase family.</text>
</comment>
<dbReference type="PROSITE" id="PS51987">
    <property type="entry name" value="GS_CATALYTIC"/>
    <property type="match status" value="1"/>
</dbReference>
<dbReference type="STRING" id="1437059.A6A05_05395"/>
<evidence type="ECO:0000259" key="10">
    <source>
        <dbReference type="PROSITE" id="PS51986"/>
    </source>
</evidence>
<sequence length="446" mass="49750">MNVFADWIKANGVSEVECLVPDMSGIARGKIVPAQKFVHAAQSRGLRMPESIFVQTVTGEYPEEDVTGIANGDIYLMPDASTLRRVPWVEERTACVINDCSYADGRPVEISPRHVLKRVLALYENAGWRPVVAPELEFFLVSQNTDSDYPLVPPTGRSGRPETGRPAYGVDAINEFEGLFDQLYDFSETLGLDVDTLSHEAGNGQMEVNFDHGNALDLADQVFLFKRTVRQVALRMGLYATFMAKPMQNEPGSAMHIHQNLVDAVSGRNLFADENGADTELFRWYIGGLRKYLPQTMLLFAPNVNSYRRLVPDYDAPINVHWGRDNRTVGLRVPESGQSSRRVENRLAGADANPYLAIAGSLVCGWLGIQNKVDPGEPINGSGYTRAHSLPRHLPDALEKLKAARQVREALGEDFCEAFMSVKEAEWDAYQRVVSSWEREYLLLNV</sequence>
<comment type="caution">
    <text evidence="12">The sequence shown here is derived from an EMBL/GenBank/DDBJ whole genome shotgun (WGS) entry which is preliminary data.</text>
</comment>
<dbReference type="SUPFAM" id="SSF55931">
    <property type="entry name" value="Glutamine synthetase/guanido kinase"/>
    <property type="match status" value="1"/>
</dbReference>
<proteinExistence type="inferred from homology"/>
<dbReference type="Proteomes" id="UP000078543">
    <property type="component" value="Unassembled WGS sequence"/>
</dbReference>
<evidence type="ECO:0000256" key="3">
    <source>
        <dbReference type="ARBA" id="ARBA00009897"/>
    </source>
</evidence>
<keyword evidence="6" id="KW-0067">ATP-binding</keyword>
<evidence type="ECO:0000256" key="4">
    <source>
        <dbReference type="ARBA" id="ARBA00022598"/>
    </source>
</evidence>
<reference evidence="12 13" key="1">
    <citation type="submission" date="2016-04" db="EMBL/GenBank/DDBJ databases">
        <title>Draft genome sequence of freshwater magnetotactic bacteria Magnetospirillum marisnigri SP-1 and Magnetospirillum moscoviense BB-1.</title>
        <authorList>
            <person name="Koziaeva V."/>
            <person name="Dziuba M.V."/>
            <person name="Ivanov T.M."/>
            <person name="Kuznetsov B."/>
            <person name="Grouzdev D.S."/>
        </authorList>
    </citation>
    <scope>NUCLEOTIDE SEQUENCE [LARGE SCALE GENOMIC DNA]</scope>
    <source>
        <strain evidence="12 13">BB-1</strain>
    </source>
</reference>
<keyword evidence="5" id="KW-0547">Nucleotide-binding</keyword>
<gene>
    <name evidence="12" type="ORF">A6A05_05395</name>
</gene>
<dbReference type="Gene3D" id="3.10.20.70">
    <property type="entry name" value="Glutamine synthetase, N-terminal domain"/>
    <property type="match status" value="1"/>
</dbReference>
<dbReference type="AlphaFoldDB" id="A0A178N080"/>
<protein>
    <submittedName>
        <fullName evidence="12">Glutamine synthetase</fullName>
    </submittedName>
</protein>
<accession>A0A178N080</accession>
<dbReference type="PROSITE" id="PS51986">
    <property type="entry name" value="GS_BETA_GRASP"/>
    <property type="match status" value="1"/>
</dbReference>
<evidence type="ECO:0000256" key="2">
    <source>
        <dbReference type="ARBA" id="ARBA00003117"/>
    </source>
</evidence>
<dbReference type="GO" id="GO:0004356">
    <property type="term" value="F:glutamine synthetase activity"/>
    <property type="evidence" value="ECO:0007669"/>
    <property type="project" value="InterPro"/>
</dbReference>
<dbReference type="GO" id="GO:0005524">
    <property type="term" value="F:ATP binding"/>
    <property type="evidence" value="ECO:0007669"/>
    <property type="project" value="UniProtKB-KW"/>
</dbReference>
<keyword evidence="7" id="KW-0535">Nitrogen fixation</keyword>
<dbReference type="OrthoDB" id="9807095at2"/>
<evidence type="ECO:0000256" key="5">
    <source>
        <dbReference type="ARBA" id="ARBA00022741"/>
    </source>
</evidence>